<dbReference type="AlphaFoldDB" id="A0A918U9U8"/>
<reference evidence="1" key="1">
    <citation type="journal article" date="2014" name="Int. J. Syst. Evol. Microbiol.">
        <title>Complete genome sequence of Corynebacterium casei LMG S-19264T (=DSM 44701T), isolated from a smear-ripened cheese.</title>
        <authorList>
            <consortium name="US DOE Joint Genome Institute (JGI-PGF)"/>
            <person name="Walter F."/>
            <person name="Albersmeier A."/>
            <person name="Kalinowski J."/>
            <person name="Ruckert C."/>
        </authorList>
    </citation>
    <scope>NUCLEOTIDE SEQUENCE</scope>
    <source>
        <strain evidence="1">JCM 4790</strain>
    </source>
</reference>
<gene>
    <name evidence="1" type="ORF">GCM10010358_78160</name>
</gene>
<evidence type="ECO:0000313" key="1">
    <source>
        <dbReference type="EMBL" id="GGY14390.1"/>
    </source>
</evidence>
<comment type="caution">
    <text evidence="1">The sequence shown here is derived from an EMBL/GenBank/DDBJ whole genome shotgun (WGS) entry which is preliminary data.</text>
</comment>
<accession>A0A918U9U8</accession>
<sequence length="62" mass="6566">MKPDKITSRKDPGGSPSRLLEDACQLVGQRMADHAALSDDDLVAQGVGTGTDLGNNTLRRDT</sequence>
<organism evidence="1 2">
    <name type="scientific">Streptomyces minutiscleroticus</name>
    <dbReference type="NCBI Taxonomy" id="68238"/>
    <lineage>
        <taxon>Bacteria</taxon>
        <taxon>Bacillati</taxon>
        <taxon>Actinomycetota</taxon>
        <taxon>Actinomycetes</taxon>
        <taxon>Kitasatosporales</taxon>
        <taxon>Streptomycetaceae</taxon>
        <taxon>Streptomyces</taxon>
    </lineage>
</organism>
<dbReference type="Proteomes" id="UP000619244">
    <property type="component" value="Unassembled WGS sequence"/>
</dbReference>
<proteinExistence type="predicted"/>
<protein>
    <submittedName>
        <fullName evidence="1">Uncharacterized protein</fullName>
    </submittedName>
</protein>
<keyword evidence="2" id="KW-1185">Reference proteome</keyword>
<evidence type="ECO:0000313" key="2">
    <source>
        <dbReference type="Proteomes" id="UP000619244"/>
    </source>
</evidence>
<reference evidence="1" key="2">
    <citation type="submission" date="2020-09" db="EMBL/GenBank/DDBJ databases">
        <authorList>
            <person name="Sun Q."/>
            <person name="Ohkuma M."/>
        </authorList>
    </citation>
    <scope>NUCLEOTIDE SEQUENCE</scope>
    <source>
        <strain evidence="1">JCM 4790</strain>
    </source>
</reference>
<name>A0A918U9U8_9ACTN</name>
<dbReference type="EMBL" id="BMVU01000095">
    <property type="protein sequence ID" value="GGY14390.1"/>
    <property type="molecule type" value="Genomic_DNA"/>
</dbReference>